<keyword evidence="3" id="KW-1185">Reference proteome</keyword>
<feature type="domain" description="Saccharopine dehydrogenase NADP binding" evidence="1">
    <location>
        <begin position="6"/>
        <end position="131"/>
    </location>
</feature>
<evidence type="ECO:0000313" key="2">
    <source>
        <dbReference type="EMBL" id="MEO3693275.1"/>
    </source>
</evidence>
<dbReference type="InterPro" id="IPR036291">
    <property type="entry name" value="NAD(P)-bd_dom_sf"/>
</dbReference>
<protein>
    <submittedName>
        <fullName evidence="2">Saccharopine dehydrogenase NADP-binding domain-containing protein</fullName>
    </submittedName>
</protein>
<gene>
    <name evidence="2" type="ORF">ABDJ85_17530</name>
</gene>
<dbReference type="EMBL" id="JBDPZD010000006">
    <property type="protein sequence ID" value="MEO3693275.1"/>
    <property type="molecule type" value="Genomic_DNA"/>
</dbReference>
<proteinExistence type="predicted"/>
<dbReference type="PANTHER" id="PTHR43796:SF2">
    <property type="entry name" value="CARBOXYNORSPERMIDINE SYNTHASE"/>
    <property type="match status" value="1"/>
</dbReference>
<dbReference type="RefSeq" id="WP_347706086.1">
    <property type="nucleotide sequence ID" value="NZ_JBDPZD010000006.1"/>
</dbReference>
<dbReference type="Pfam" id="PF03435">
    <property type="entry name" value="Sacchrp_dh_NADP"/>
    <property type="match status" value="1"/>
</dbReference>
<dbReference type="Proteomes" id="UP001495147">
    <property type="component" value="Unassembled WGS sequence"/>
</dbReference>
<accession>A0ABV0G6E5</accession>
<evidence type="ECO:0000259" key="1">
    <source>
        <dbReference type="Pfam" id="PF03435"/>
    </source>
</evidence>
<dbReference type="Gene3D" id="3.40.50.720">
    <property type="entry name" value="NAD(P)-binding Rossmann-like Domain"/>
    <property type="match status" value="1"/>
</dbReference>
<reference evidence="2 3" key="1">
    <citation type="submission" date="2024-05" db="EMBL/GenBank/DDBJ databases">
        <title>Roseateles sp. DJS-2-20 16S ribosomal RNA gene Genome sequencing and assembly.</title>
        <authorList>
            <person name="Woo H."/>
        </authorList>
    </citation>
    <scope>NUCLEOTIDE SEQUENCE [LARGE SCALE GENOMIC DNA]</scope>
    <source>
        <strain evidence="2 3">DJS-2-20</strain>
    </source>
</reference>
<dbReference type="PANTHER" id="PTHR43796">
    <property type="entry name" value="CARBOXYNORSPERMIDINE SYNTHASE"/>
    <property type="match status" value="1"/>
</dbReference>
<dbReference type="InterPro" id="IPR005097">
    <property type="entry name" value="Sacchrp_dh_NADP-bd"/>
</dbReference>
<evidence type="ECO:0000313" key="3">
    <source>
        <dbReference type="Proteomes" id="UP001495147"/>
    </source>
</evidence>
<sequence>MPAYRVLVLGGYGFFGSRLVERLCRQPGLEVLVTGRSLPQAQARVQRLQASAVSSLRALALDINAPDFDAQLRSLAPAVAIHTCGPFQSQSYRVAEACIEARAHYIDLADGRDFVCGIHRLDAAAREAGVAVLSGASSVPALSSAAADHLSAGFERLHRIDIGISPGNKTERGLSTVQAILSYCGKPLPAAAGALRHGWVGRWAHRYPAPVGLRWLSPCDVPDLALLPQRYPGQPEVRFGAGLELKLLHAGMNLMAQLARWGWVRDWSRHANWLKRASDALRHFGTDAGAMHVCVTGLQALGRTTFRTWTLCATRGDGPYVPTLAAAALVRRLRAGDASLIGAQPCVGLLSLAEFARECEGLNIEMGETTGG</sequence>
<name>A0ABV0G6E5_9BURK</name>
<comment type="caution">
    <text evidence="2">The sequence shown here is derived from an EMBL/GenBank/DDBJ whole genome shotgun (WGS) entry which is preliminary data.</text>
</comment>
<dbReference type="SUPFAM" id="SSF51735">
    <property type="entry name" value="NAD(P)-binding Rossmann-fold domains"/>
    <property type="match status" value="1"/>
</dbReference>
<organism evidence="2 3">
    <name type="scientific">Roseateles paludis</name>
    <dbReference type="NCBI Taxonomy" id="3145238"/>
    <lineage>
        <taxon>Bacteria</taxon>
        <taxon>Pseudomonadati</taxon>
        <taxon>Pseudomonadota</taxon>
        <taxon>Betaproteobacteria</taxon>
        <taxon>Burkholderiales</taxon>
        <taxon>Sphaerotilaceae</taxon>
        <taxon>Roseateles</taxon>
    </lineage>
</organism>